<keyword evidence="6" id="KW-0675">Receptor</keyword>
<feature type="transmembrane region" description="Helical" evidence="7">
    <location>
        <begin position="561"/>
        <end position="577"/>
    </location>
</feature>
<dbReference type="GO" id="GO:0051606">
    <property type="term" value="P:detection of stimulus"/>
    <property type="evidence" value="ECO:0007669"/>
    <property type="project" value="UniProtKB-ARBA"/>
</dbReference>
<feature type="transmembrane region" description="Helical" evidence="7">
    <location>
        <begin position="1078"/>
        <end position="1105"/>
    </location>
</feature>
<keyword evidence="4 7" id="KW-1133">Transmembrane helix</keyword>
<dbReference type="InterPro" id="IPR013604">
    <property type="entry name" value="7TM_chemorcpt"/>
</dbReference>
<feature type="transmembrane region" description="Helical" evidence="7">
    <location>
        <begin position="1252"/>
        <end position="1275"/>
    </location>
</feature>
<name>A0AAQ4EMQ9_AMBAM</name>
<evidence type="ECO:0000256" key="2">
    <source>
        <dbReference type="ARBA" id="ARBA00022475"/>
    </source>
</evidence>
<evidence type="ECO:0000256" key="6">
    <source>
        <dbReference type="ARBA" id="ARBA00023170"/>
    </source>
</evidence>
<feature type="transmembrane region" description="Helical" evidence="7">
    <location>
        <begin position="927"/>
        <end position="948"/>
    </location>
</feature>
<dbReference type="EMBL" id="JARKHS020013365">
    <property type="protein sequence ID" value="KAK8776094.1"/>
    <property type="molecule type" value="Genomic_DNA"/>
</dbReference>
<feature type="transmembrane region" description="Helical" evidence="7">
    <location>
        <begin position="501"/>
        <end position="522"/>
    </location>
</feature>
<evidence type="ECO:0000313" key="8">
    <source>
        <dbReference type="EMBL" id="KAK8776094.1"/>
    </source>
</evidence>
<feature type="transmembrane region" description="Helical" evidence="7">
    <location>
        <begin position="41"/>
        <end position="62"/>
    </location>
</feature>
<gene>
    <name evidence="8" type="ORF">V5799_030555</name>
</gene>
<reference evidence="8 9" key="1">
    <citation type="journal article" date="2023" name="Arcadia Sci">
        <title>De novo assembly of a long-read Amblyomma americanum tick genome.</title>
        <authorList>
            <person name="Chou S."/>
            <person name="Poskanzer K.E."/>
            <person name="Rollins M."/>
            <person name="Thuy-Boun P.S."/>
        </authorList>
    </citation>
    <scope>NUCLEOTIDE SEQUENCE [LARGE SCALE GENOMIC DNA]</scope>
    <source>
        <strain evidence="8">F_SG_1</strain>
        <tissue evidence="8">Salivary glands</tissue>
    </source>
</reference>
<feature type="transmembrane region" description="Helical" evidence="7">
    <location>
        <begin position="1126"/>
        <end position="1145"/>
    </location>
</feature>
<evidence type="ECO:0000256" key="3">
    <source>
        <dbReference type="ARBA" id="ARBA00022692"/>
    </source>
</evidence>
<comment type="subcellular location">
    <subcellularLocation>
        <location evidence="1">Cell membrane</location>
        <topology evidence="1">Multi-pass membrane protein</topology>
    </subcellularLocation>
</comment>
<feature type="transmembrane region" description="Helical" evidence="7">
    <location>
        <begin position="1165"/>
        <end position="1185"/>
    </location>
</feature>
<feature type="transmembrane region" description="Helical" evidence="7">
    <location>
        <begin position="1340"/>
        <end position="1362"/>
    </location>
</feature>
<dbReference type="PANTHER" id="PTHR21421">
    <property type="entry name" value="GUSTATORY RECEPTOR"/>
    <property type="match status" value="1"/>
</dbReference>
<evidence type="ECO:0000256" key="7">
    <source>
        <dbReference type="SAM" id="Phobius"/>
    </source>
</evidence>
<evidence type="ECO:0000256" key="5">
    <source>
        <dbReference type="ARBA" id="ARBA00023136"/>
    </source>
</evidence>
<comment type="caution">
    <text evidence="8">The sequence shown here is derived from an EMBL/GenBank/DDBJ whole genome shotgun (WGS) entry which is preliminary data.</text>
</comment>
<dbReference type="GO" id="GO:0050909">
    <property type="term" value="P:sensory perception of taste"/>
    <property type="evidence" value="ECO:0007669"/>
    <property type="project" value="InterPro"/>
</dbReference>
<keyword evidence="3 7" id="KW-0812">Transmembrane</keyword>
<sequence length="1628" mass="185168">MARSFRFHAWLCRLCGCFFIRGLFGGKNHRQPRVVWRSWYTVYSIGCLGFLLWMLVGTIIQAGRRAARNHFRFDGSLHIIATTVLFVKVLANTVSVVAGSRKTLAFHVRATDFERRTRIPACTCCRSRRYFWSDLRQACLLVVYCVAFAAAVPLTPRSNVVVDYRHRPIWTQVYIWLQFIITIVFYFVYDSIHIVALQSAGQVVVEYMKSQLEVLEGCLSQASAVQLPHHSRDVQRHLEAIRLNFCEILELKAAINEVWSWSLVISTACTLLVLCTSAYEVCKNGPAKWDNYAAFVYSVYIAYRFVALAVVSQSLIDSIQYLHGCIDPEELCLTGGAFFKLNMSLLVSSELYGAILTRKFKQVIPFLYLTSTGFTMSASMSGSVRDLQRAKRSAIGPFTVDVAPAHDDIQGGLKGDKHKPSEHSHMLRSFALQARLCRLCGFLFVQDIFAKPPRSPKIVWLHWYSLYAAACFAFFLWFEIDVVTRDAIELSDTHRFFTKSLLVLLHVVVIVKASGNFLTMIFGCRRMLDFLIKAGRFEKEIDIPACKCCSQKPFLWSDAKAALMFVLYFVSYTMALFHQEQKVDIDDQLNFREIFDRVCGFFAAVLFFAYDSVNFINLRHSVEVLERYVSFLKEKLEDHVGCKVLGCEVEAAKKVQAARLHLCTVLELKNDINGIWQRSVVVSSVGLLLVTCISLYTIITEGLKRTELWIAIGYSAFTSYEFLKLATVSQSLSNAFQDIKNSCRKTLTMDRTIAYSHQVRVAVNIFCILLNSSRLVSFYQRALAFEKEIGVLPCDCCTPCRFFWSDMRRCLLCGLYCGAFAAAELSYEEYGQSGAVSKSEWTQIFLWAKELFTMFLYFTYDSVYAVFLRSSGQVLSEYLRKLQDTLVECLDSHRVSSVHRVDIVGRVERVRLRLSTVRQLKEEINDIWRWPLIVSSVCVIFVPCLFVCEASQSGFAVNPRYDMVLYTAYFVCEFTALAYVSQSLMNKGPVTRPGRTKAAMGSAMAEHFKVYGWFCRAAGVFFIKNLQAADVDDLAVAWKSWYTLYSLLCLLTFASVNGALVATMILRLSVSAGYFTRSLFLVLPAAVAIKVTVNIFSAIFGTWTMMEFFRKSAEYERRTSFLSQRYIYRSWLSYSLRILMAVAFSANLAATAHLITSTADSESNYYLGLLFKTATGSVTFLFFFYDMLHSLVLRPCCEVLVSYVRQQHDALKSILPAANSALMNPGGIAELQRVRLNLRAIGKLRRLLNTTWHYSLMATSVVLLVVGCIAVYCIFEEGVPTNQLLLTLSYCFHSTIDLIDMARLSHAMTYEGVFSALIRQMAVPEERFKSGLRLCIQSILFFRILVNFICTLMGSSRLVVFYQRASVFEKKIGVLNCDCCAPRRFFWSDIQRACLCVLYCVVLTVIDTHYDPSERPSAKAHSLLVQTYSWTQILLTQIVYFTYDSIYAVSLRASCQVLSEYVEKQLSMLKGAMNPHNSASTHHVDKATLVEEIRLNLSAVCQLKEEINNIWRWPLVVSTLCVLMVPCLCVHEACQADFVNDKRYSLFVYCAYLAYESATLAYASQSLINKIQYLHNTIEPEEMGLKGADFFHLNMSALISVRAINARMLITKLTKLINWSKILLTAYL</sequence>
<feature type="transmembrane region" description="Helical" evidence="7">
    <location>
        <begin position="169"/>
        <end position="189"/>
    </location>
</feature>
<evidence type="ECO:0000256" key="4">
    <source>
        <dbReference type="ARBA" id="ARBA00022989"/>
    </source>
</evidence>
<feature type="transmembrane region" description="Helical" evidence="7">
    <location>
        <begin position="963"/>
        <end position="980"/>
    </location>
</feature>
<dbReference type="Pfam" id="PF08395">
    <property type="entry name" value="7tm_7"/>
    <property type="match status" value="1"/>
</dbReference>
<accession>A0AAQ4EMQ9</accession>
<feature type="transmembrane region" description="Helical" evidence="7">
    <location>
        <begin position="291"/>
        <end position="311"/>
    </location>
</feature>
<evidence type="ECO:0000256" key="1">
    <source>
        <dbReference type="ARBA" id="ARBA00004651"/>
    </source>
</evidence>
<feature type="transmembrane region" description="Helical" evidence="7">
    <location>
        <begin position="461"/>
        <end position="480"/>
    </location>
</feature>
<protein>
    <submittedName>
        <fullName evidence="8">Uncharacterized protein</fullName>
    </submittedName>
</protein>
<feature type="transmembrane region" description="Helical" evidence="7">
    <location>
        <begin position="675"/>
        <end position="699"/>
    </location>
</feature>
<dbReference type="PANTHER" id="PTHR21421:SF29">
    <property type="entry name" value="GUSTATORY RECEPTOR 5A FOR TREHALOSE-RELATED"/>
    <property type="match status" value="1"/>
</dbReference>
<dbReference type="Proteomes" id="UP001321473">
    <property type="component" value="Unassembled WGS sequence"/>
</dbReference>
<keyword evidence="5 7" id="KW-0472">Membrane</keyword>
<evidence type="ECO:0000313" key="9">
    <source>
        <dbReference type="Proteomes" id="UP001321473"/>
    </source>
</evidence>
<feature type="transmembrane region" description="Helical" evidence="7">
    <location>
        <begin position="598"/>
        <end position="616"/>
    </location>
</feature>
<dbReference type="GO" id="GO:0038023">
    <property type="term" value="F:signaling receptor activity"/>
    <property type="evidence" value="ECO:0007669"/>
    <property type="project" value="UniProtKB-ARBA"/>
</dbReference>
<keyword evidence="9" id="KW-1185">Reference proteome</keyword>
<feature type="transmembrane region" description="Helical" evidence="7">
    <location>
        <begin position="138"/>
        <end position="157"/>
    </location>
</feature>
<feature type="transmembrane region" description="Helical" evidence="7">
    <location>
        <begin position="1044"/>
        <end position="1066"/>
    </location>
</feature>
<organism evidence="8 9">
    <name type="scientific">Amblyomma americanum</name>
    <name type="common">Lone star tick</name>
    <dbReference type="NCBI Taxonomy" id="6943"/>
    <lineage>
        <taxon>Eukaryota</taxon>
        <taxon>Metazoa</taxon>
        <taxon>Ecdysozoa</taxon>
        <taxon>Arthropoda</taxon>
        <taxon>Chelicerata</taxon>
        <taxon>Arachnida</taxon>
        <taxon>Acari</taxon>
        <taxon>Parasitiformes</taxon>
        <taxon>Ixodida</taxon>
        <taxon>Ixodoidea</taxon>
        <taxon>Ixodidae</taxon>
        <taxon>Amblyomminae</taxon>
        <taxon>Amblyomma</taxon>
    </lineage>
</organism>
<keyword evidence="2" id="KW-1003">Cell membrane</keyword>
<proteinExistence type="predicted"/>
<dbReference type="GO" id="GO:0005886">
    <property type="term" value="C:plasma membrane"/>
    <property type="evidence" value="ECO:0007669"/>
    <property type="project" value="UniProtKB-SubCell"/>
</dbReference>